<accession>A0AAN4YJC8</accession>
<evidence type="ECO:0000256" key="4">
    <source>
        <dbReference type="ARBA" id="ARBA00022737"/>
    </source>
</evidence>
<evidence type="ECO:0000256" key="5">
    <source>
        <dbReference type="ARBA" id="ARBA00023242"/>
    </source>
</evidence>
<gene>
    <name evidence="8" type="ORF">Aory04_000648500</name>
</gene>
<dbReference type="GO" id="GO:0106004">
    <property type="term" value="P:tRNA (guanine-N7)-methylation"/>
    <property type="evidence" value="ECO:0007669"/>
    <property type="project" value="UniProtKB-UniRule"/>
</dbReference>
<dbReference type="GO" id="GO:0043527">
    <property type="term" value="C:tRNA methyltransferase complex"/>
    <property type="evidence" value="ECO:0007669"/>
    <property type="project" value="TreeGrafter"/>
</dbReference>
<keyword evidence="3 6" id="KW-0819">tRNA processing</keyword>
<dbReference type="GO" id="GO:0005829">
    <property type="term" value="C:cytosol"/>
    <property type="evidence" value="ECO:0007669"/>
    <property type="project" value="TreeGrafter"/>
</dbReference>
<protein>
    <submittedName>
        <fullName evidence="8">Unnamed protein product</fullName>
    </submittedName>
</protein>
<dbReference type="PANTHER" id="PTHR16288:SF0">
    <property type="entry name" value="TRNA (GUANINE-N(7)-)-METHYLTRANSFERASE NON-CATALYTIC SUBUNIT WDR4"/>
    <property type="match status" value="1"/>
</dbReference>
<feature type="region of interest" description="Disordered" evidence="7">
    <location>
        <begin position="46"/>
        <end position="96"/>
    </location>
</feature>
<organism evidence="8 9">
    <name type="scientific">Aspergillus oryzae</name>
    <name type="common">Yellow koji mold</name>
    <dbReference type="NCBI Taxonomy" id="5062"/>
    <lineage>
        <taxon>Eukaryota</taxon>
        <taxon>Fungi</taxon>
        <taxon>Dikarya</taxon>
        <taxon>Ascomycota</taxon>
        <taxon>Pezizomycotina</taxon>
        <taxon>Eurotiomycetes</taxon>
        <taxon>Eurotiomycetidae</taxon>
        <taxon>Eurotiales</taxon>
        <taxon>Aspergillaceae</taxon>
        <taxon>Aspergillus</taxon>
        <taxon>Aspergillus subgen. Circumdati</taxon>
    </lineage>
</organism>
<proteinExistence type="inferred from homology"/>
<dbReference type="InterPro" id="IPR015943">
    <property type="entry name" value="WD40/YVTN_repeat-like_dom_sf"/>
</dbReference>
<comment type="function">
    <text evidence="6">Required for the formation of N(7)-methylguanine at position 46 (m7G46) in tRNA. In the complex, it is required to stabilize and induce conformational changes of the catalytic subunit.</text>
</comment>
<comment type="pathway">
    <text evidence="6">tRNA modification; N(7)-methylguanine-tRNA biosynthesis.</text>
</comment>
<evidence type="ECO:0000256" key="6">
    <source>
        <dbReference type="HAMAP-Rule" id="MF_03056"/>
    </source>
</evidence>
<feature type="compositionally biased region" description="Polar residues" evidence="7">
    <location>
        <begin position="46"/>
        <end position="66"/>
    </location>
</feature>
<dbReference type="InterPro" id="IPR036322">
    <property type="entry name" value="WD40_repeat_dom_sf"/>
</dbReference>
<sequence length="478" mass="52658">MAANFQLPLQCLQYLEKRGAESQRFLIASSGGKIYSYAAETGQRLSSWPQDVDASNANNSKATETETGSEDQAPPEKKRKVSPSEEGPAETSKSTVKASTWSSIPCLVAHSNGDYVIALTAEDKCVRVLRLKDDGTLEQLSERPCSIALTDDGNTILCGDKFGDVYSLPLLPGNEPYVAPKLPNRPKVPSATPLTVHSKRNLESLEQQLRYSQKNSTEEKNSLNFQHQLLLGHVSLLTDVAFVTVPQDDNFGKKRSYILTGDRDEHIRVSRYPQAHIIEGYCLGHTAFVTKLCIPQYAPGYLISGGGDDYLLVWKWSEGRILQKVPLVKQESETTQPKPISCLSNVFNRSSNLQCFVLGSDGTLKPQDPIEMSGNVLDVAIMEKDSTIVVSVDCIREKGSTHEWRASPTSPSNLIESFRVKPGTENLEWEPVTESLVTNINMGGSSGIPADADTKQRKELNDVLYSLGNLRKKHGEDD</sequence>
<dbReference type="PANTHER" id="PTHR16288">
    <property type="entry name" value="WD40 REPEAT PROTEIN 4"/>
    <property type="match status" value="1"/>
</dbReference>
<comment type="similarity">
    <text evidence="6">Belongs to the WD repeat TRM82 family.</text>
</comment>
<comment type="subcellular location">
    <subcellularLocation>
        <location evidence="1 6">Nucleus</location>
    </subcellularLocation>
</comment>
<dbReference type="EMBL" id="BSYA01000070">
    <property type="protein sequence ID" value="GMG30409.1"/>
    <property type="molecule type" value="Genomic_DNA"/>
</dbReference>
<keyword evidence="4 6" id="KW-0677">Repeat</keyword>
<evidence type="ECO:0000256" key="7">
    <source>
        <dbReference type="SAM" id="MobiDB-lite"/>
    </source>
</evidence>
<dbReference type="AlphaFoldDB" id="A0AAN4YJC8"/>
<name>A0AAN4YJC8_ASPOZ</name>
<dbReference type="Gene3D" id="2.130.10.10">
    <property type="entry name" value="YVTN repeat-like/Quinoprotein amine dehydrogenase"/>
    <property type="match status" value="1"/>
</dbReference>
<dbReference type="Proteomes" id="UP001165205">
    <property type="component" value="Unassembled WGS sequence"/>
</dbReference>
<dbReference type="InterPro" id="IPR028884">
    <property type="entry name" value="Trm82"/>
</dbReference>
<dbReference type="HAMAP" id="MF_03056">
    <property type="entry name" value="TRM82"/>
    <property type="match status" value="1"/>
</dbReference>
<reference evidence="8" key="1">
    <citation type="submission" date="2023-04" db="EMBL/GenBank/DDBJ databases">
        <title>Aspergillus oryzae NBRC 4228.</title>
        <authorList>
            <person name="Ichikawa N."/>
            <person name="Sato H."/>
            <person name="Tonouchi N."/>
        </authorList>
    </citation>
    <scope>NUCLEOTIDE SEQUENCE</scope>
    <source>
        <strain evidence="8">NBRC 4228</strain>
    </source>
</reference>
<evidence type="ECO:0000256" key="3">
    <source>
        <dbReference type="ARBA" id="ARBA00022694"/>
    </source>
</evidence>
<evidence type="ECO:0000256" key="1">
    <source>
        <dbReference type="ARBA" id="ARBA00004123"/>
    </source>
</evidence>
<evidence type="ECO:0000313" key="8">
    <source>
        <dbReference type="EMBL" id="GMG30409.1"/>
    </source>
</evidence>
<dbReference type="GO" id="GO:0005634">
    <property type="term" value="C:nucleus"/>
    <property type="evidence" value="ECO:0007669"/>
    <property type="project" value="UniProtKB-SubCell"/>
</dbReference>
<evidence type="ECO:0000256" key="2">
    <source>
        <dbReference type="ARBA" id="ARBA00022574"/>
    </source>
</evidence>
<dbReference type="SUPFAM" id="SSF50978">
    <property type="entry name" value="WD40 repeat-like"/>
    <property type="match status" value="1"/>
</dbReference>
<keyword evidence="5 6" id="KW-0539">Nucleus</keyword>
<comment type="caution">
    <text evidence="8">The sequence shown here is derived from an EMBL/GenBank/DDBJ whole genome shotgun (WGS) entry which is preliminary data.</text>
</comment>
<evidence type="ECO:0000313" key="9">
    <source>
        <dbReference type="Proteomes" id="UP001165205"/>
    </source>
</evidence>
<keyword evidence="2 6" id="KW-0853">WD repeat</keyword>